<dbReference type="AlphaFoldDB" id="A0AAI8YI80"/>
<sequence>MDPASVIGLSSAILGIVTANTKSVKSLSDMRARYQITDLKVNLLIGHLSTLKAALNNVADLACGSSAAATHKQLASDLSVFLKCCDELVFVLDERVSALQRNEANGLSNSSKFNLLWHDPEMNEYFEMLNNQMNALNLLLTSLQCRTIFEQHDLLQSDESRRIFSQVKDDTSSLLWLRDSESSGTSRSAWTQDLSAIKTIFDFDREVFTSKVYRMATRSNMVNAIWADARSILSISTMGARQSRLGRYITNGFEVTLDNDAATTTSTVKPGAQTDATGQQREETLKLPIIIHSRQSLHPRLATTGQRQTSWFKAESVSSSQRRTPNRQRNVYMTPVREPNHITGAGSRKPEKVMRVLLAGISASGKSTLVKAIMAKLDQYDTKHRLMCRPVILSHASRCVLKLVGLLRDARVDTVLRYFNNYTLEEVVGELENRGELLIELEIWNSSEIRTMVAQEMVKCNDPEFME</sequence>
<feature type="compositionally biased region" description="Polar residues" evidence="1">
    <location>
        <begin position="303"/>
        <end position="326"/>
    </location>
</feature>
<dbReference type="Proteomes" id="UP001295740">
    <property type="component" value="Unassembled WGS sequence"/>
</dbReference>
<name>A0AAI8YI80_9PEZI</name>
<protein>
    <submittedName>
        <fullName evidence="3">Uu.00g130800.m01.CDS01</fullName>
    </submittedName>
</protein>
<evidence type="ECO:0000259" key="2">
    <source>
        <dbReference type="Pfam" id="PF17111"/>
    </source>
</evidence>
<keyword evidence="4" id="KW-1185">Reference proteome</keyword>
<evidence type="ECO:0000313" key="3">
    <source>
        <dbReference type="EMBL" id="CAJ2505686.1"/>
    </source>
</evidence>
<reference evidence="3" key="1">
    <citation type="submission" date="2023-10" db="EMBL/GenBank/DDBJ databases">
        <authorList>
            <person name="Hackl T."/>
        </authorList>
    </citation>
    <scope>NUCLEOTIDE SEQUENCE</scope>
</reference>
<dbReference type="InterPro" id="IPR027417">
    <property type="entry name" value="P-loop_NTPase"/>
</dbReference>
<evidence type="ECO:0000313" key="4">
    <source>
        <dbReference type="Proteomes" id="UP001295740"/>
    </source>
</evidence>
<feature type="region of interest" description="Disordered" evidence="1">
    <location>
        <begin position="298"/>
        <end position="326"/>
    </location>
</feature>
<dbReference type="EMBL" id="CAUWAG010000007">
    <property type="protein sequence ID" value="CAJ2505686.1"/>
    <property type="molecule type" value="Genomic_DNA"/>
</dbReference>
<accession>A0AAI8YI80</accession>
<dbReference type="InterPro" id="IPR031348">
    <property type="entry name" value="PigL_N"/>
</dbReference>
<dbReference type="Pfam" id="PF17111">
    <property type="entry name" value="PigL_N"/>
    <property type="match status" value="1"/>
</dbReference>
<organism evidence="3 4">
    <name type="scientific">Anthostomella pinea</name>
    <dbReference type="NCBI Taxonomy" id="933095"/>
    <lineage>
        <taxon>Eukaryota</taxon>
        <taxon>Fungi</taxon>
        <taxon>Dikarya</taxon>
        <taxon>Ascomycota</taxon>
        <taxon>Pezizomycotina</taxon>
        <taxon>Sordariomycetes</taxon>
        <taxon>Xylariomycetidae</taxon>
        <taxon>Xylariales</taxon>
        <taxon>Xylariaceae</taxon>
        <taxon>Anthostomella</taxon>
    </lineage>
</organism>
<evidence type="ECO:0000256" key="1">
    <source>
        <dbReference type="SAM" id="MobiDB-lite"/>
    </source>
</evidence>
<comment type="caution">
    <text evidence="3">The sequence shown here is derived from an EMBL/GenBank/DDBJ whole genome shotgun (WGS) entry which is preliminary data.</text>
</comment>
<proteinExistence type="predicted"/>
<feature type="domain" description="Azaphilone pigments biosynthesis cluster protein L N-terminal" evidence="2">
    <location>
        <begin position="6"/>
        <end position="155"/>
    </location>
</feature>
<gene>
    <name evidence="3" type="ORF">KHLLAP_LOCUS6154</name>
</gene>
<dbReference type="SUPFAM" id="SSF52540">
    <property type="entry name" value="P-loop containing nucleoside triphosphate hydrolases"/>
    <property type="match status" value="1"/>
</dbReference>